<dbReference type="GO" id="GO:0031106">
    <property type="term" value="P:septin ring organization"/>
    <property type="evidence" value="ECO:0007669"/>
    <property type="project" value="TreeGrafter"/>
</dbReference>
<dbReference type="Pfam" id="PF00169">
    <property type="entry name" value="PH"/>
    <property type="match status" value="1"/>
</dbReference>
<accession>A0A1V4KRZ1</accession>
<name>A0A1V4KRZ1_PATFA</name>
<proteinExistence type="predicted"/>
<gene>
    <name evidence="2" type="ORF">AV530_009549</name>
</gene>
<dbReference type="Proteomes" id="UP000190648">
    <property type="component" value="Unassembled WGS sequence"/>
</dbReference>
<reference evidence="2 3" key="1">
    <citation type="submission" date="2016-02" db="EMBL/GenBank/DDBJ databases">
        <title>Band-tailed pigeon sequencing and assembly.</title>
        <authorList>
            <person name="Soares A.E."/>
            <person name="Novak B.J."/>
            <person name="Rice E.S."/>
            <person name="O'Connell B."/>
            <person name="Chang D."/>
            <person name="Weber S."/>
            <person name="Shapiro B."/>
        </authorList>
    </citation>
    <scope>NUCLEOTIDE SEQUENCE [LARGE SCALE GENOMIC DNA]</scope>
    <source>
        <strain evidence="2">BTP2013</strain>
        <tissue evidence="2">Blood</tissue>
    </source>
</reference>
<dbReference type="CDD" id="cd13249">
    <property type="entry name" value="PH_rhotekin2"/>
    <property type="match status" value="1"/>
</dbReference>
<dbReference type="GO" id="GO:0005095">
    <property type="term" value="F:GTPase inhibitor activity"/>
    <property type="evidence" value="ECO:0007669"/>
    <property type="project" value="TreeGrafter"/>
</dbReference>
<dbReference type="GO" id="GO:0000281">
    <property type="term" value="P:mitotic cytokinesis"/>
    <property type="evidence" value="ECO:0007669"/>
    <property type="project" value="TreeGrafter"/>
</dbReference>
<dbReference type="GO" id="GO:0000915">
    <property type="term" value="P:actomyosin contractile ring assembly"/>
    <property type="evidence" value="ECO:0007669"/>
    <property type="project" value="TreeGrafter"/>
</dbReference>
<dbReference type="OrthoDB" id="5817051at2759"/>
<dbReference type="GO" id="GO:0005826">
    <property type="term" value="C:actomyosin contractile ring"/>
    <property type="evidence" value="ECO:0007669"/>
    <property type="project" value="TreeGrafter"/>
</dbReference>
<dbReference type="InterPro" id="IPR051364">
    <property type="entry name" value="Cytokinesis/Rho-signaling"/>
</dbReference>
<dbReference type="PANTHER" id="PTHR21538">
    <property type="entry name" value="ANILLIN/RHOTEKIN RTKN"/>
    <property type="match status" value="1"/>
</dbReference>
<feature type="domain" description="PH" evidence="1">
    <location>
        <begin position="97"/>
        <end position="204"/>
    </location>
</feature>
<sequence>MPSPECRCRATGQGAAKGARAVPVLLSPIPGRAGDVSPAGGPRFHLLAHAVLSLAEVQDGFRTHDLTIASNEESSFWLPLYGSMCCRLVAQPRCMAAPVTSGFLGLQQPGAEAPGGTRLFCVLRGTGLLCYRDPEQAEAGTEPALTIAVNKETRIRATEREGRGQPHGVAVTNRYGGEEVTHTLVAESQAEAQRWLEAFWQHFYDMSQWKQCCEELMRMEVPPPRRPPAVLPRQGSLYHEMALPGPAVPPSACEGLLLQDNAVSAEIRALLSSYYSDR</sequence>
<protein>
    <recommendedName>
        <fullName evidence="1">PH domain-containing protein</fullName>
    </recommendedName>
</protein>
<dbReference type="SMART" id="SM00233">
    <property type="entry name" value="PH"/>
    <property type="match status" value="1"/>
</dbReference>
<dbReference type="Gene3D" id="2.30.29.30">
    <property type="entry name" value="Pleckstrin-homology domain (PH domain)/Phosphotyrosine-binding domain (PTB)"/>
    <property type="match status" value="1"/>
</dbReference>
<evidence type="ECO:0000313" key="2">
    <source>
        <dbReference type="EMBL" id="OPJ87189.1"/>
    </source>
</evidence>
<dbReference type="SUPFAM" id="SSF50729">
    <property type="entry name" value="PH domain-like"/>
    <property type="match status" value="1"/>
</dbReference>
<organism evidence="2 3">
    <name type="scientific">Patagioenas fasciata monilis</name>
    <dbReference type="NCBI Taxonomy" id="372326"/>
    <lineage>
        <taxon>Eukaryota</taxon>
        <taxon>Metazoa</taxon>
        <taxon>Chordata</taxon>
        <taxon>Craniata</taxon>
        <taxon>Vertebrata</taxon>
        <taxon>Euteleostomi</taxon>
        <taxon>Archelosauria</taxon>
        <taxon>Archosauria</taxon>
        <taxon>Dinosauria</taxon>
        <taxon>Saurischia</taxon>
        <taxon>Theropoda</taxon>
        <taxon>Coelurosauria</taxon>
        <taxon>Aves</taxon>
        <taxon>Neognathae</taxon>
        <taxon>Neoaves</taxon>
        <taxon>Columbimorphae</taxon>
        <taxon>Columbiformes</taxon>
        <taxon>Columbidae</taxon>
        <taxon>Patagioenas</taxon>
    </lineage>
</organism>
<dbReference type="EMBL" id="LSYS01001717">
    <property type="protein sequence ID" value="OPJ87189.1"/>
    <property type="molecule type" value="Genomic_DNA"/>
</dbReference>
<dbReference type="AlphaFoldDB" id="A0A1V4KRZ1"/>
<keyword evidence="3" id="KW-1185">Reference proteome</keyword>
<dbReference type="PANTHER" id="PTHR21538:SF19">
    <property type="entry name" value="RHOTEKIN"/>
    <property type="match status" value="1"/>
</dbReference>
<comment type="caution">
    <text evidence="2">The sequence shown here is derived from an EMBL/GenBank/DDBJ whole genome shotgun (WGS) entry which is preliminary data.</text>
</comment>
<dbReference type="InterPro" id="IPR011993">
    <property type="entry name" value="PH-like_dom_sf"/>
</dbReference>
<evidence type="ECO:0000313" key="3">
    <source>
        <dbReference type="Proteomes" id="UP000190648"/>
    </source>
</evidence>
<dbReference type="STRING" id="372326.A0A1V4KRZ1"/>
<dbReference type="InterPro" id="IPR001849">
    <property type="entry name" value="PH_domain"/>
</dbReference>
<dbReference type="PROSITE" id="PS50003">
    <property type="entry name" value="PH_DOMAIN"/>
    <property type="match status" value="1"/>
</dbReference>
<evidence type="ECO:0000259" key="1">
    <source>
        <dbReference type="PROSITE" id="PS50003"/>
    </source>
</evidence>